<evidence type="ECO:0000256" key="11">
    <source>
        <dbReference type="ARBA" id="ARBA00023012"/>
    </source>
</evidence>
<dbReference type="GO" id="GO:0005886">
    <property type="term" value="C:plasma membrane"/>
    <property type="evidence" value="ECO:0007669"/>
    <property type="project" value="UniProtKB-SubCell"/>
</dbReference>
<evidence type="ECO:0000256" key="4">
    <source>
        <dbReference type="ARBA" id="ARBA00012438"/>
    </source>
</evidence>
<evidence type="ECO:0000256" key="5">
    <source>
        <dbReference type="ARBA" id="ARBA00022475"/>
    </source>
</evidence>
<evidence type="ECO:0000256" key="8">
    <source>
        <dbReference type="ARBA" id="ARBA00022741"/>
    </source>
</evidence>
<dbReference type="RefSeq" id="WP_015925553.1">
    <property type="nucleotide sequence ID" value="NC_011898.1"/>
</dbReference>
<dbReference type="GO" id="GO:0000155">
    <property type="term" value="F:phosphorelay sensor kinase activity"/>
    <property type="evidence" value="ECO:0007669"/>
    <property type="project" value="InterPro"/>
</dbReference>
<dbReference type="GO" id="GO:0016036">
    <property type="term" value="P:cellular response to phosphate starvation"/>
    <property type="evidence" value="ECO:0007669"/>
    <property type="project" value="TreeGrafter"/>
</dbReference>
<dbReference type="Gene3D" id="3.30.565.10">
    <property type="entry name" value="Histidine kinase-like ATPase, C-terminal domain"/>
    <property type="match status" value="1"/>
</dbReference>
<dbReference type="OrthoDB" id="9813151at2"/>
<dbReference type="GO" id="GO:0006355">
    <property type="term" value="P:regulation of DNA-templated transcription"/>
    <property type="evidence" value="ECO:0007669"/>
    <property type="project" value="InterPro"/>
</dbReference>
<keyword evidence="10" id="KW-0067">ATP-binding</keyword>
<evidence type="ECO:0000259" key="14">
    <source>
        <dbReference type="PROSITE" id="PS50109"/>
    </source>
</evidence>
<dbReference type="FunFam" id="3.30.565.10:FF:000023">
    <property type="entry name" value="PAS domain-containing sensor histidine kinase"/>
    <property type="match status" value="1"/>
</dbReference>
<keyword evidence="7" id="KW-0808">Transferase</keyword>
<evidence type="ECO:0000256" key="7">
    <source>
        <dbReference type="ARBA" id="ARBA00022679"/>
    </source>
</evidence>
<feature type="transmembrane region" description="Helical" evidence="13">
    <location>
        <begin position="12"/>
        <end position="32"/>
    </location>
</feature>
<keyword evidence="13" id="KW-1133">Transmembrane helix</keyword>
<dbReference type="Pfam" id="PF00989">
    <property type="entry name" value="PAS"/>
    <property type="match status" value="1"/>
</dbReference>
<dbReference type="InterPro" id="IPR000014">
    <property type="entry name" value="PAS"/>
</dbReference>
<evidence type="ECO:0000313" key="17">
    <source>
        <dbReference type="Proteomes" id="UP000001349"/>
    </source>
</evidence>
<dbReference type="CDD" id="cd06225">
    <property type="entry name" value="HAMP"/>
    <property type="match status" value="1"/>
</dbReference>
<evidence type="ECO:0000256" key="9">
    <source>
        <dbReference type="ARBA" id="ARBA00022777"/>
    </source>
</evidence>
<dbReference type="GO" id="GO:0045121">
    <property type="term" value="C:membrane raft"/>
    <property type="evidence" value="ECO:0007669"/>
    <property type="project" value="UniProtKB-SubCell"/>
</dbReference>
<dbReference type="EMBL" id="CP001348">
    <property type="protein sequence ID" value="ACL76452.1"/>
    <property type="molecule type" value="Genomic_DNA"/>
</dbReference>
<dbReference type="PROSITE" id="PS50885">
    <property type="entry name" value="HAMP"/>
    <property type="match status" value="1"/>
</dbReference>
<evidence type="ECO:0000313" key="16">
    <source>
        <dbReference type="EMBL" id="ACL76452.1"/>
    </source>
</evidence>
<dbReference type="PANTHER" id="PTHR45453:SF1">
    <property type="entry name" value="PHOSPHATE REGULON SENSOR PROTEIN PHOR"/>
    <property type="match status" value="1"/>
</dbReference>
<dbReference type="eggNOG" id="COG5002">
    <property type="taxonomic scope" value="Bacteria"/>
</dbReference>
<evidence type="ECO:0000259" key="15">
    <source>
        <dbReference type="PROSITE" id="PS50885"/>
    </source>
</evidence>
<dbReference type="GO" id="GO:0004721">
    <property type="term" value="F:phosphoprotein phosphatase activity"/>
    <property type="evidence" value="ECO:0007669"/>
    <property type="project" value="TreeGrafter"/>
</dbReference>
<dbReference type="InterPro" id="IPR036890">
    <property type="entry name" value="HATPase_C_sf"/>
</dbReference>
<dbReference type="CDD" id="cd00082">
    <property type="entry name" value="HisKA"/>
    <property type="match status" value="1"/>
</dbReference>
<dbReference type="PANTHER" id="PTHR45453">
    <property type="entry name" value="PHOSPHATE REGULON SENSOR PROTEIN PHOR"/>
    <property type="match status" value="1"/>
</dbReference>
<dbReference type="SUPFAM" id="SSF55785">
    <property type="entry name" value="PYP-like sensor domain (PAS domain)"/>
    <property type="match status" value="1"/>
</dbReference>
<dbReference type="KEGG" id="cce:Ccel_2107"/>
<dbReference type="InterPro" id="IPR013767">
    <property type="entry name" value="PAS_fold"/>
</dbReference>
<dbReference type="InterPro" id="IPR003594">
    <property type="entry name" value="HATPase_dom"/>
</dbReference>
<dbReference type="CDD" id="cd00130">
    <property type="entry name" value="PAS"/>
    <property type="match status" value="1"/>
</dbReference>
<dbReference type="Pfam" id="PF02518">
    <property type="entry name" value="HATPase_c"/>
    <property type="match status" value="1"/>
</dbReference>
<accession>B8I419</accession>
<name>B8I419_RUMCH</name>
<sequence length="598" mass="67071" precursor="true">MKKKIIQYSVMLVIIGITIAGIFTSAMARYFYKQEVQNNIESIAVLLKNDVLEEISVKSELDFNKFVKDYASLLNSRSNKDKNFPLATRITIIDFEGKVLGDSDSNIDTMENHLNRKEIHEAIQGQSGTDQRFSATMQMPYLYVALPINEHRIIVRISVPLYQLNAINKAFIYYTLLGILAGLLLTLLISFKLSSFITKPIQHLINTSKEIAGGNYKKRIDVNYKDEIGQLAITFNEMADKLDETLSGIMDKNVKIDTVINSMMNGIIAIDNNSKIIIINTTACDIFGVQYGPGIIGKNLIDITRNSKVNSLLRQTIRNDISLIDEIVIFSPSLGIDKIYRIYTNTIKSSDTRQQTAGAVITLNDITSVRKLEQIRTEFVSNVTHELKTPLTSIRGFVETLKNGAIEDTTVAVKFLDIIDIEAERLYMLINDTLQLSEIEAMRKDDSVMKIDLIQIIDEVVLILKSSADKKNIALEVLANSAEVPVIANRNRIKQMLINLIDNAIKYNVENGKIYIKSEKANGNTVISVKDTGIGIPEKHHSRIFERFYRVDKGRSRNMGGTGLGLSIVKHIVNLYSGDINIISEPGKGTEFIVKLPL</sequence>
<keyword evidence="17" id="KW-1185">Reference proteome</keyword>
<dbReference type="SUPFAM" id="SSF158472">
    <property type="entry name" value="HAMP domain-like"/>
    <property type="match status" value="1"/>
</dbReference>
<dbReference type="SMART" id="SM00387">
    <property type="entry name" value="HATPase_c"/>
    <property type="match status" value="1"/>
</dbReference>
<dbReference type="InterPro" id="IPR003660">
    <property type="entry name" value="HAMP_dom"/>
</dbReference>
<keyword evidence="11" id="KW-0902">Two-component regulatory system</keyword>
<dbReference type="InterPro" id="IPR003661">
    <property type="entry name" value="HisK_dim/P_dom"/>
</dbReference>
<evidence type="ECO:0000256" key="10">
    <source>
        <dbReference type="ARBA" id="ARBA00022840"/>
    </source>
</evidence>
<keyword evidence="13" id="KW-0812">Transmembrane</keyword>
<keyword evidence="8" id="KW-0547">Nucleotide-binding</keyword>
<dbReference type="SMART" id="SM00304">
    <property type="entry name" value="HAMP"/>
    <property type="match status" value="1"/>
</dbReference>
<keyword evidence="12 13" id="KW-0472">Membrane</keyword>
<dbReference type="Pfam" id="PF00672">
    <property type="entry name" value="HAMP"/>
    <property type="match status" value="1"/>
</dbReference>
<comment type="subcellular location">
    <subcellularLocation>
        <location evidence="2">Cell membrane</location>
    </subcellularLocation>
    <subcellularLocation>
        <location evidence="3">Membrane raft</location>
        <topology evidence="3">Multi-pass membrane protein</topology>
    </subcellularLocation>
</comment>
<dbReference type="GO" id="GO:0005524">
    <property type="term" value="F:ATP binding"/>
    <property type="evidence" value="ECO:0007669"/>
    <property type="project" value="UniProtKB-KW"/>
</dbReference>
<dbReference type="InterPro" id="IPR004358">
    <property type="entry name" value="Sig_transdc_His_kin-like_C"/>
</dbReference>
<gene>
    <name evidence="16" type="ordered locus">Ccel_2107</name>
</gene>
<evidence type="ECO:0000256" key="12">
    <source>
        <dbReference type="ARBA" id="ARBA00023136"/>
    </source>
</evidence>
<dbReference type="EC" id="2.7.13.3" evidence="4"/>
<dbReference type="InterPro" id="IPR005467">
    <property type="entry name" value="His_kinase_dom"/>
</dbReference>
<dbReference type="PROSITE" id="PS50109">
    <property type="entry name" value="HIS_KIN"/>
    <property type="match status" value="1"/>
</dbReference>
<dbReference type="InterPro" id="IPR036097">
    <property type="entry name" value="HisK_dim/P_sf"/>
</dbReference>
<feature type="transmembrane region" description="Helical" evidence="13">
    <location>
        <begin position="171"/>
        <end position="191"/>
    </location>
</feature>
<dbReference type="InterPro" id="IPR050351">
    <property type="entry name" value="BphY/WalK/GraS-like"/>
</dbReference>
<feature type="domain" description="HAMP" evidence="15">
    <location>
        <begin position="195"/>
        <end position="247"/>
    </location>
</feature>
<dbReference type="STRING" id="394503.Ccel_2107"/>
<dbReference type="Proteomes" id="UP000001349">
    <property type="component" value="Chromosome"/>
</dbReference>
<dbReference type="InterPro" id="IPR035965">
    <property type="entry name" value="PAS-like_dom_sf"/>
</dbReference>
<dbReference type="SUPFAM" id="SSF55874">
    <property type="entry name" value="ATPase domain of HSP90 chaperone/DNA topoisomerase II/histidine kinase"/>
    <property type="match status" value="1"/>
</dbReference>
<reference evidence="16 17" key="1">
    <citation type="submission" date="2009-01" db="EMBL/GenBank/DDBJ databases">
        <title>Complete sequence of Clostridium cellulolyticum H10.</title>
        <authorList>
            <consortium name="US DOE Joint Genome Institute"/>
            <person name="Lucas S."/>
            <person name="Copeland A."/>
            <person name="Lapidus A."/>
            <person name="Glavina del Rio T."/>
            <person name="Dalin E."/>
            <person name="Tice H."/>
            <person name="Bruce D."/>
            <person name="Goodwin L."/>
            <person name="Pitluck S."/>
            <person name="Chertkov O."/>
            <person name="Saunders E."/>
            <person name="Brettin T."/>
            <person name="Detter J.C."/>
            <person name="Han C."/>
            <person name="Larimer F."/>
            <person name="Land M."/>
            <person name="Hauser L."/>
            <person name="Kyrpides N."/>
            <person name="Ivanova N."/>
            <person name="Zhou J."/>
            <person name="Richardson P."/>
        </authorList>
    </citation>
    <scope>NUCLEOTIDE SEQUENCE [LARGE SCALE GENOMIC DNA]</scope>
    <source>
        <strain evidence="17">ATCC 35319 / DSM 5812 / JCM 6584 / H10</strain>
    </source>
</reference>
<dbReference type="AlphaFoldDB" id="B8I419"/>
<dbReference type="CDD" id="cd00075">
    <property type="entry name" value="HATPase"/>
    <property type="match status" value="1"/>
</dbReference>
<dbReference type="SUPFAM" id="SSF47384">
    <property type="entry name" value="Homodimeric domain of signal transducing histidine kinase"/>
    <property type="match status" value="1"/>
</dbReference>
<dbReference type="HOGENOM" id="CLU_000445_89_2_9"/>
<organism evidence="16 17">
    <name type="scientific">Ruminiclostridium cellulolyticum (strain ATCC 35319 / DSM 5812 / JCM 6584 / H10)</name>
    <name type="common">Clostridium cellulolyticum</name>
    <dbReference type="NCBI Taxonomy" id="394503"/>
    <lineage>
        <taxon>Bacteria</taxon>
        <taxon>Bacillati</taxon>
        <taxon>Bacillota</taxon>
        <taxon>Clostridia</taxon>
        <taxon>Eubacteriales</taxon>
        <taxon>Oscillospiraceae</taxon>
        <taxon>Ruminiclostridium</taxon>
    </lineage>
</organism>
<dbReference type="Gene3D" id="3.30.450.20">
    <property type="entry name" value="PAS domain"/>
    <property type="match status" value="1"/>
</dbReference>
<dbReference type="Gene3D" id="6.10.340.10">
    <property type="match status" value="1"/>
</dbReference>
<keyword evidence="5" id="KW-1003">Cell membrane</keyword>
<comment type="catalytic activity">
    <reaction evidence="1">
        <text>ATP + protein L-histidine = ADP + protein N-phospho-L-histidine.</text>
        <dbReference type="EC" id="2.7.13.3"/>
    </reaction>
</comment>
<dbReference type="Pfam" id="PF00512">
    <property type="entry name" value="HisKA"/>
    <property type="match status" value="1"/>
</dbReference>
<dbReference type="FunFam" id="1.10.287.130:FF:000001">
    <property type="entry name" value="Two-component sensor histidine kinase"/>
    <property type="match status" value="1"/>
</dbReference>
<evidence type="ECO:0000256" key="6">
    <source>
        <dbReference type="ARBA" id="ARBA00022553"/>
    </source>
</evidence>
<protein>
    <recommendedName>
        <fullName evidence="4">histidine kinase</fullName>
        <ecNumber evidence="4">2.7.13.3</ecNumber>
    </recommendedName>
</protein>
<proteinExistence type="predicted"/>
<keyword evidence="9 16" id="KW-0418">Kinase</keyword>
<dbReference type="Gene3D" id="1.10.287.130">
    <property type="match status" value="1"/>
</dbReference>
<evidence type="ECO:0000256" key="2">
    <source>
        <dbReference type="ARBA" id="ARBA00004236"/>
    </source>
</evidence>
<dbReference type="PRINTS" id="PR00344">
    <property type="entry name" value="BCTRLSENSOR"/>
</dbReference>
<dbReference type="SMART" id="SM00388">
    <property type="entry name" value="HisKA"/>
    <property type="match status" value="1"/>
</dbReference>
<evidence type="ECO:0000256" key="13">
    <source>
        <dbReference type="SAM" id="Phobius"/>
    </source>
</evidence>
<evidence type="ECO:0000256" key="1">
    <source>
        <dbReference type="ARBA" id="ARBA00000085"/>
    </source>
</evidence>
<evidence type="ECO:0000256" key="3">
    <source>
        <dbReference type="ARBA" id="ARBA00004314"/>
    </source>
</evidence>
<feature type="domain" description="Histidine kinase" evidence="14">
    <location>
        <begin position="382"/>
        <end position="598"/>
    </location>
</feature>
<keyword evidence="6" id="KW-0597">Phosphoprotein</keyword>